<organism evidence="7 8">
    <name type="scientific">Adlercreutzia shanghongiae</name>
    <dbReference type="NCBI Taxonomy" id="3111773"/>
    <lineage>
        <taxon>Bacteria</taxon>
        <taxon>Bacillati</taxon>
        <taxon>Actinomycetota</taxon>
        <taxon>Coriobacteriia</taxon>
        <taxon>Eggerthellales</taxon>
        <taxon>Eggerthellaceae</taxon>
        <taxon>Adlercreutzia</taxon>
    </lineage>
</organism>
<gene>
    <name evidence="7" type="ORF">VJ920_11420</name>
</gene>
<dbReference type="SMART" id="SM00448">
    <property type="entry name" value="REC"/>
    <property type="match status" value="1"/>
</dbReference>
<dbReference type="RefSeq" id="WP_326441243.1">
    <property type="nucleotide sequence ID" value="NZ_JAYMFH010000022.1"/>
</dbReference>
<evidence type="ECO:0000259" key="6">
    <source>
        <dbReference type="PROSITE" id="PS51755"/>
    </source>
</evidence>
<evidence type="ECO:0000313" key="8">
    <source>
        <dbReference type="Proteomes" id="UP001343724"/>
    </source>
</evidence>
<dbReference type="SMART" id="SM00862">
    <property type="entry name" value="Trans_reg_C"/>
    <property type="match status" value="1"/>
</dbReference>
<dbReference type="SUPFAM" id="SSF52172">
    <property type="entry name" value="CheY-like"/>
    <property type="match status" value="1"/>
</dbReference>
<dbReference type="CDD" id="cd00383">
    <property type="entry name" value="trans_reg_C"/>
    <property type="match status" value="1"/>
</dbReference>
<dbReference type="InterPro" id="IPR001867">
    <property type="entry name" value="OmpR/PhoB-type_DNA-bd"/>
</dbReference>
<dbReference type="InterPro" id="IPR011006">
    <property type="entry name" value="CheY-like_superfamily"/>
</dbReference>
<evidence type="ECO:0000256" key="3">
    <source>
        <dbReference type="PROSITE-ProRule" id="PRU01091"/>
    </source>
</evidence>
<dbReference type="Pfam" id="PF00486">
    <property type="entry name" value="Trans_reg_C"/>
    <property type="match status" value="1"/>
</dbReference>
<accession>A0ABU6J1M2</accession>
<dbReference type="InterPro" id="IPR001789">
    <property type="entry name" value="Sig_transdc_resp-reg_receiver"/>
</dbReference>
<comment type="caution">
    <text evidence="7">The sequence shown here is derived from an EMBL/GenBank/DDBJ whole genome shotgun (WGS) entry which is preliminary data.</text>
</comment>
<evidence type="ECO:0000313" key="7">
    <source>
        <dbReference type="EMBL" id="MEC4295913.1"/>
    </source>
</evidence>
<dbReference type="PANTHER" id="PTHR48111:SF2">
    <property type="entry name" value="RESPONSE REGULATOR SAER"/>
    <property type="match status" value="1"/>
</dbReference>
<dbReference type="InterPro" id="IPR036388">
    <property type="entry name" value="WH-like_DNA-bd_sf"/>
</dbReference>
<keyword evidence="1 3" id="KW-0238">DNA-binding</keyword>
<dbReference type="Gene3D" id="1.10.10.10">
    <property type="entry name" value="Winged helix-like DNA-binding domain superfamily/Winged helix DNA-binding domain"/>
    <property type="match status" value="1"/>
</dbReference>
<feature type="domain" description="Response regulatory" evidence="5">
    <location>
        <begin position="19"/>
        <end position="137"/>
    </location>
</feature>
<keyword evidence="8" id="KW-1185">Reference proteome</keyword>
<reference evidence="7 8" key="1">
    <citation type="submission" date="2024-01" db="EMBL/GenBank/DDBJ databases">
        <title>novel species in genus Adlercreutzia.</title>
        <authorList>
            <person name="Liu X."/>
        </authorList>
    </citation>
    <scope>NUCLEOTIDE SEQUENCE [LARGE SCALE GENOMIC DNA]</scope>
    <source>
        <strain evidence="7 8">R22</strain>
    </source>
</reference>
<keyword evidence="2" id="KW-0597">Phosphoprotein</keyword>
<evidence type="ECO:0000256" key="2">
    <source>
        <dbReference type="PROSITE-ProRule" id="PRU00169"/>
    </source>
</evidence>
<feature type="modified residue" description="4-aspartylphosphate" evidence="2">
    <location>
        <position position="72"/>
    </location>
</feature>
<dbReference type="PANTHER" id="PTHR48111">
    <property type="entry name" value="REGULATOR OF RPOS"/>
    <property type="match status" value="1"/>
</dbReference>
<evidence type="ECO:0000256" key="1">
    <source>
        <dbReference type="ARBA" id="ARBA00023125"/>
    </source>
</evidence>
<dbReference type="EMBL" id="JAYMFH010000022">
    <property type="protein sequence ID" value="MEC4295913.1"/>
    <property type="molecule type" value="Genomic_DNA"/>
</dbReference>
<dbReference type="SUPFAM" id="SSF46894">
    <property type="entry name" value="C-terminal effector domain of the bipartite response regulators"/>
    <property type="match status" value="1"/>
</dbReference>
<feature type="DNA-binding region" description="OmpR/PhoB-type" evidence="3">
    <location>
        <begin position="176"/>
        <end position="274"/>
    </location>
</feature>
<dbReference type="Pfam" id="PF00072">
    <property type="entry name" value="Response_reg"/>
    <property type="match status" value="1"/>
</dbReference>
<dbReference type="Proteomes" id="UP001343724">
    <property type="component" value="Unassembled WGS sequence"/>
</dbReference>
<dbReference type="PROSITE" id="PS51755">
    <property type="entry name" value="OMPR_PHOB"/>
    <property type="match status" value="1"/>
</dbReference>
<proteinExistence type="predicted"/>
<feature type="region of interest" description="Disordered" evidence="4">
    <location>
        <begin position="140"/>
        <end position="172"/>
    </location>
</feature>
<evidence type="ECO:0000256" key="4">
    <source>
        <dbReference type="SAM" id="MobiDB-lite"/>
    </source>
</evidence>
<feature type="domain" description="OmpR/PhoB-type" evidence="6">
    <location>
        <begin position="176"/>
        <end position="274"/>
    </location>
</feature>
<protein>
    <submittedName>
        <fullName evidence="7">Response regulator transcription factor</fullName>
    </submittedName>
</protein>
<dbReference type="Gene3D" id="3.40.50.2300">
    <property type="match status" value="1"/>
</dbReference>
<name>A0ABU6J1M2_9ACTN</name>
<dbReference type="InterPro" id="IPR016032">
    <property type="entry name" value="Sig_transdc_resp-reg_C-effctor"/>
</dbReference>
<dbReference type="PROSITE" id="PS50110">
    <property type="entry name" value="RESPONSE_REGULATORY"/>
    <property type="match status" value="1"/>
</dbReference>
<dbReference type="InterPro" id="IPR039420">
    <property type="entry name" value="WalR-like"/>
</dbReference>
<sequence>MAPRPARAYYAGPMATSLNILVIEDDPSINEVVCTHLERLGHRCTAAFSGTEGLLRLDEAARSTPFSLVITDLMLPGAAGENVVEAIRRTDAEQPIIVISARITPADKTMLLRLGADDYLTKPFDLDELTARIEVQMRHRASRPCRPNAPGASRAENADAQYGPAPDETLGNPTRSALLTFRTWELDPEGRTFRAAGAEVALTRTEFNILELLMRRPSKVFTKQELFELAWGEPYSVEDSTVNVHVSNLRRKLKPTGTDGYLQTVWGMGYKLQK</sequence>
<evidence type="ECO:0000259" key="5">
    <source>
        <dbReference type="PROSITE" id="PS50110"/>
    </source>
</evidence>